<dbReference type="Pfam" id="PF19837">
    <property type="entry name" value="DUF6316"/>
    <property type="match status" value="1"/>
</dbReference>
<evidence type="ECO:0000259" key="1">
    <source>
        <dbReference type="Pfam" id="PF19837"/>
    </source>
</evidence>
<accession>A0A385Z4D1</accession>
<dbReference type="AlphaFoldDB" id="A0A385Z4D1"/>
<dbReference type="Proteomes" id="UP000265560">
    <property type="component" value="Chromosome"/>
</dbReference>
<feature type="domain" description="DUF6316" evidence="1">
    <location>
        <begin position="5"/>
        <end position="59"/>
    </location>
</feature>
<evidence type="ECO:0000313" key="2">
    <source>
        <dbReference type="EMBL" id="AYC33594.1"/>
    </source>
</evidence>
<organism evidence="2 3">
    <name type="scientific">Pseudomonas cavernae</name>
    <dbReference type="NCBI Taxonomy" id="2320867"/>
    <lineage>
        <taxon>Bacteria</taxon>
        <taxon>Pseudomonadati</taxon>
        <taxon>Pseudomonadota</taxon>
        <taxon>Gammaproteobacteria</taxon>
        <taxon>Pseudomonadales</taxon>
        <taxon>Pseudomonadaceae</taxon>
        <taxon>Pseudomonas</taxon>
    </lineage>
</organism>
<gene>
    <name evidence="2" type="ORF">D3880_15055</name>
</gene>
<reference evidence="3" key="1">
    <citation type="submission" date="2018-09" db="EMBL/GenBank/DDBJ databases">
        <authorList>
            <person name="Zhu H."/>
        </authorList>
    </citation>
    <scope>NUCLEOTIDE SEQUENCE [LARGE SCALE GENOMIC DNA]</scope>
    <source>
        <strain evidence="3">K2W31S-8</strain>
    </source>
</reference>
<evidence type="ECO:0000313" key="3">
    <source>
        <dbReference type="Proteomes" id="UP000265560"/>
    </source>
</evidence>
<keyword evidence="3" id="KW-1185">Reference proteome</keyword>
<proteinExistence type="predicted"/>
<dbReference type="EMBL" id="CP032419">
    <property type="protein sequence ID" value="AYC33594.1"/>
    <property type="molecule type" value="Genomic_DNA"/>
</dbReference>
<dbReference type="RefSeq" id="WP_119894249.1">
    <property type="nucleotide sequence ID" value="NZ_CP032419.1"/>
</dbReference>
<dbReference type="KEGG" id="pcav:D3880_15055"/>
<protein>
    <recommendedName>
        <fullName evidence="1">DUF6316 domain-containing protein</fullName>
    </recommendedName>
</protein>
<dbReference type="OrthoDB" id="7017872at2"/>
<sequence>MYGQRASDLSASTHYRSERISAVNGQYFFSTREGTLEGPYFTRFDAEREIGQYVRRQIQASQLLKHRSR</sequence>
<dbReference type="InterPro" id="IPR045630">
    <property type="entry name" value="DUF6316"/>
</dbReference>
<name>A0A385Z4D1_9PSED</name>